<proteinExistence type="evidence at transcript level"/>
<dbReference type="AlphaFoldDB" id="A2IAE3"/>
<feature type="chain" id="PRO_5002644546" evidence="1">
    <location>
        <begin position="19"/>
        <end position="80"/>
    </location>
</feature>
<evidence type="ECO:0000313" key="2">
    <source>
        <dbReference type="EMBL" id="ABM55463.1"/>
    </source>
</evidence>
<accession>A2IAE3</accession>
<organism evidence="2">
    <name type="scientific">Xenopsylla cheopis</name>
    <name type="common">Oriental rat flea</name>
    <name type="synonym">Pulex cheopis</name>
    <dbReference type="NCBI Taxonomy" id="163159"/>
    <lineage>
        <taxon>Eukaryota</taxon>
        <taxon>Metazoa</taxon>
        <taxon>Ecdysozoa</taxon>
        <taxon>Arthropoda</taxon>
        <taxon>Hexapoda</taxon>
        <taxon>Insecta</taxon>
        <taxon>Pterygota</taxon>
        <taxon>Neoptera</taxon>
        <taxon>Endopterygota</taxon>
        <taxon>Siphonaptera</taxon>
        <taxon>Pulicidae</taxon>
        <taxon>Xenopsyllinae</taxon>
        <taxon>Xenopsylla</taxon>
    </lineage>
</organism>
<dbReference type="EMBL" id="EF179457">
    <property type="protein sequence ID" value="ABM55463.1"/>
    <property type="molecule type" value="mRNA"/>
</dbReference>
<feature type="signal peptide" evidence="1">
    <location>
        <begin position="1"/>
        <end position="18"/>
    </location>
</feature>
<protein>
    <submittedName>
        <fullName evidence="2">Putative secreted salivary protein</fullName>
    </submittedName>
</protein>
<keyword evidence="1" id="KW-0732">Signal</keyword>
<sequence length="80" mass="8973">MKFLFVLSLIFVLQIVFADEELQCTEDGAGSYYIPKGCPKMDQNECQKLCDKLCASKVKNPKGYCGNVMRNVDADSCYCT</sequence>
<name>A2IAE3_XENCH</name>
<evidence type="ECO:0000256" key="1">
    <source>
        <dbReference type="SAM" id="SignalP"/>
    </source>
</evidence>
<reference evidence="2" key="1">
    <citation type="journal article" date="2007" name="BMC Genomics">
        <title>An insight into the sialome of the oriental rat flea, Xenopsylla cheopis (Rots).</title>
        <authorList>
            <person name="Andersen J.F."/>
            <person name="Hinnebusch B.J."/>
            <person name="Lucas D.A."/>
            <person name="Conrads T.P."/>
            <person name="Veenstra T.D."/>
            <person name="Pham V.M."/>
            <person name="Ribeiro J.M."/>
        </authorList>
    </citation>
    <scope>NUCLEOTIDE SEQUENCE</scope>
    <source>
        <tissue evidence="2">Salivary gland</tissue>
    </source>
</reference>